<dbReference type="InterPro" id="IPR013096">
    <property type="entry name" value="Cupin_2"/>
</dbReference>
<dbReference type="RefSeq" id="WP_074223743.1">
    <property type="nucleotide sequence ID" value="NZ_FSRC01000001.1"/>
</dbReference>
<dbReference type="Proteomes" id="UP000185221">
    <property type="component" value="Unassembled WGS sequence"/>
</dbReference>
<dbReference type="SUPFAM" id="SSF51182">
    <property type="entry name" value="RmlC-like cupins"/>
    <property type="match status" value="1"/>
</dbReference>
<evidence type="ECO:0000259" key="2">
    <source>
        <dbReference type="PROSITE" id="PS50943"/>
    </source>
</evidence>
<dbReference type="Pfam" id="PF07883">
    <property type="entry name" value="Cupin_2"/>
    <property type="match status" value="1"/>
</dbReference>
<dbReference type="EMBL" id="FSRC01000001">
    <property type="protein sequence ID" value="SIN71207.1"/>
    <property type="molecule type" value="Genomic_DNA"/>
</dbReference>
<dbReference type="SMART" id="SM00530">
    <property type="entry name" value="HTH_XRE"/>
    <property type="match status" value="1"/>
</dbReference>
<dbReference type="AlphaFoldDB" id="A0A1N6DKG8"/>
<dbReference type="PROSITE" id="PS50943">
    <property type="entry name" value="HTH_CROC1"/>
    <property type="match status" value="1"/>
</dbReference>
<dbReference type="GO" id="GO:0003677">
    <property type="term" value="F:DNA binding"/>
    <property type="evidence" value="ECO:0007669"/>
    <property type="project" value="UniProtKB-KW"/>
</dbReference>
<evidence type="ECO:0000313" key="3">
    <source>
        <dbReference type="EMBL" id="SIN71207.1"/>
    </source>
</evidence>
<dbReference type="OrthoDB" id="9805356at2"/>
<dbReference type="STRING" id="226505.SAMN05444394_1046"/>
<evidence type="ECO:0000313" key="4">
    <source>
        <dbReference type="Proteomes" id="UP000185221"/>
    </source>
</evidence>
<protein>
    <submittedName>
        <fullName evidence="3">Transcriptional regulator, XRE family with cupin sensor</fullName>
    </submittedName>
</protein>
<dbReference type="CDD" id="cd02209">
    <property type="entry name" value="cupin_XRE_C"/>
    <property type="match status" value="1"/>
</dbReference>
<name>A0A1N6DKG8_9BACT</name>
<dbReference type="InterPro" id="IPR050807">
    <property type="entry name" value="TransReg_Diox_bact_type"/>
</dbReference>
<sequence length="194" mass="22121">MTNPDYLTIQIGNKIKSIRKENGWKLGEFAEKSGLSIAMLSKIENGRVIPTIPSLLQIIQTLNLNVAEFFSDLKSNEEFKGYIFRKKSEYTSVNKEEESIGYNYQLILNYPIEKSSMEISLLTLNSQAKRSSVSTSGFEYIYLIKGSLKFELGKEVFHLEEGDSLFFDGNIPHVPKNEQPEEAVLLVVYFITMN</sequence>
<dbReference type="CDD" id="cd00093">
    <property type="entry name" value="HTH_XRE"/>
    <property type="match status" value="1"/>
</dbReference>
<proteinExistence type="predicted"/>
<dbReference type="Gene3D" id="1.10.260.40">
    <property type="entry name" value="lambda repressor-like DNA-binding domains"/>
    <property type="match status" value="1"/>
</dbReference>
<dbReference type="InterPro" id="IPR001387">
    <property type="entry name" value="Cro/C1-type_HTH"/>
</dbReference>
<reference evidence="4" key="1">
    <citation type="submission" date="2016-11" db="EMBL/GenBank/DDBJ databases">
        <authorList>
            <person name="Varghese N."/>
            <person name="Submissions S."/>
        </authorList>
    </citation>
    <scope>NUCLEOTIDE SEQUENCE [LARGE SCALE GENOMIC DNA]</scope>
    <source>
        <strain evidence="4">DSM 15292</strain>
    </source>
</reference>
<dbReference type="InterPro" id="IPR014710">
    <property type="entry name" value="RmlC-like_jellyroll"/>
</dbReference>
<dbReference type="PANTHER" id="PTHR46797">
    <property type="entry name" value="HTH-TYPE TRANSCRIPTIONAL REGULATOR"/>
    <property type="match status" value="1"/>
</dbReference>
<dbReference type="InterPro" id="IPR011051">
    <property type="entry name" value="RmlC_Cupin_sf"/>
</dbReference>
<dbReference type="PANTHER" id="PTHR46797:SF1">
    <property type="entry name" value="METHYLPHOSPHONATE SYNTHASE"/>
    <property type="match status" value="1"/>
</dbReference>
<keyword evidence="1" id="KW-0238">DNA-binding</keyword>
<dbReference type="Pfam" id="PF01381">
    <property type="entry name" value="HTH_3"/>
    <property type="match status" value="1"/>
</dbReference>
<dbReference type="SUPFAM" id="SSF47413">
    <property type="entry name" value="lambda repressor-like DNA-binding domains"/>
    <property type="match status" value="1"/>
</dbReference>
<feature type="domain" description="HTH cro/C1-type" evidence="2">
    <location>
        <begin position="15"/>
        <end position="69"/>
    </location>
</feature>
<keyword evidence="4" id="KW-1185">Reference proteome</keyword>
<dbReference type="GO" id="GO:0005829">
    <property type="term" value="C:cytosol"/>
    <property type="evidence" value="ECO:0007669"/>
    <property type="project" value="TreeGrafter"/>
</dbReference>
<dbReference type="Gene3D" id="2.60.120.10">
    <property type="entry name" value="Jelly Rolls"/>
    <property type="match status" value="1"/>
</dbReference>
<gene>
    <name evidence="3" type="ORF">SAMN05444394_1046</name>
</gene>
<dbReference type="InterPro" id="IPR010982">
    <property type="entry name" value="Lambda_DNA-bd_dom_sf"/>
</dbReference>
<organism evidence="3 4">
    <name type="scientific">Algoriphagus halophilus</name>
    <dbReference type="NCBI Taxonomy" id="226505"/>
    <lineage>
        <taxon>Bacteria</taxon>
        <taxon>Pseudomonadati</taxon>
        <taxon>Bacteroidota</taxon>
        <taxon>Cytophagia</taxon>
        <taxon>Cytophagales</taxon>
        <taxon>Cyclobacteriaceae</taxon>
        <taxon>Algoriphagus</taxon>
    </lineage>
</organism>
<accession>A0A1N6DKG8</accession>
<dbReference type="GO" id="GO:0003700">
    <property type="term" value="F:DNA-binding transcription factor activity"/>
    <property type="evidence" value="ECO:0007669"/>
    <property type="project" value="TreeGrafter"/>
</dbReference>
<evidence type="ECO:0000256" key="1">
    <source>
        <dbReference type="ARBA" id="ARBA00023125"/>
    </source>
</evidence>